<organism evidence="4 5">
    <name type="scientific">Dendronalium phyllosphericum CENA369</name>
    <dbReference type="NCBI Taxonomy" id="1725256"/>
    <lineage>
        <taxon>Bacteria</taxon>
        <taxon>Bacillati</taxon>
        <taxon>Cyanobacteriota</taxon>
        <taxon>Cyanophyceae</taxon>
        <taxon>Nostocales</taxon>
        <taxon>Nostocaceae</taxon>
        <taxon>Dendronalium</taxon>
        <taxon>Dendronalium phyllosphericum</taxon>
    </lineage>
</organism>
<dbReference type="AlphaFoldDB" id="A0A8J7LDS8"/>
<protein>
    <recommendedName>
        <fullName evidence="2">UPF0102 protein I8752_14355</fullName>
    </recommendedName>
</protein>
<accession>A0A8J7LDS8</accession>
<feature type="region of interest" description="Disordered" evidence="3">
    <location>
        <begin position="49"/>
        <end position="89"/>
    </location>
</feature>
<dbReference type="SUPFAM" id="SSF52980">
    <property type="entry name" value="Restriction endonuclease-like"/>
    <property type="match status" value="2"/>
</dbReference>
<evidence type="ECO:0000313" key="4">
    <source>
        <dbReference type="EMBL" id="MBH8574177.1"/>
    </source>
</evidence>
<evidence type="ECO:0000256" key="2">
    <source>
        <dbReference type="HAMAP-Rule" id="MF_00048"/>
    </source>
</evidence>
<dbReference type="InterPro" id="IPR011335">
    <property type="entry name" value="Restrct_endonuc-II-like"/>
</dbReference>
<dbReference type="PANTHER" id="PTHR34039">
    <property type="entry name" value="UPF0102 PROTEIN YRAN"/>
    <property type="match status" value="1"/>
</dbReference>
<dbReference type="EMBL" id="JAECZA010000059">
    <property type="protein sequence ID" value="MBH8574177.1"/>
    <property type="molecule type" value="Genomic_DNA"/>
</dbReference>
<proteinExistence type="inferred from homology"/>
<dbReference type="InterPro" id="IPR011856">
    <property type="entry name" value="tRNA_endonuc-like_dom_sf"/>
</dbReference>
<sequence>MANLPPSHYPDIGQIGEDLVAQWLESTGWVILHRRFACRWGEIDIIAQHPGNTEEAEGQRGREAEGDKRDNSSLSTQHSALSEKLRAGVPPVEQTSVTQHCILAFVEVKTRSSGSWDAGGRSAIALQKQAKISRTAEIFLAEYPEKADYTCRFDVAIVFCQRSLKNTKSKVPQEALASSSAAGYQFYLQEYIRAAFDFVIDS</sequence>
<comment type="similarity">
    <text evidence="1 2">Belongs to the UPF0102 family.</text>
</comment>
<dbReference type="PANTHER" id="PTHR34039:SF1">
    <property type="entry name" value="UPF0102 PROTEIN YRAN"/>
    <property type="match status" value="1"/>
</dbReference>
<dbReference type="RefSeq" id="WP_214432996.1">
    <property type="nucleotide sequence ID" value="NZ_CAWPUQ010000294.1"/>
</dbReference>
<evidence type="ECO:0000256" key="1">
    <source>
        <dbReference type="ARBA" id="ARBA00006738"/>
    </source>
</evidence>
<evidence type="ECO:0000256" key="3">
    <source>
        <dbReference type="SAM" id="MobiDB-lite"/>
    </source>
</evidence>
<dbReference type="HAMAP" id="MF_00048">
    <property type="entry name" value="UPF0102"/>
    <property type="match status" value="1"/>
</dbReference>
<keyword evidence="5" id="KW-1185">Reference proteome</keyword>
<reference evidence="4 5" key="1">
    <citation type="journal article" date="2021" name="Int. J. Syst. Evol. Microbiol.">
        <title>Amazonocrinis nigriterrae gen. nov., sp. nov., Atlanticothrix silvestris gen. nov., sp. nov. and Dendronalium phyllosphericum gen. nov., sp. nov., nostocacean cyanobacteria from Brazilian environments.</title>
        <authorList>
            <person name="Alvarenga D.O."/>
            <person name="Andreote A.P.D."/>
            <person name="Branco L.H.Z."/>
            <person name="Delbaje E."/>
            <person name="Cruz R.B."/>
            <person name="Varani A.M."/>
            <person name="Fiore M.F."/>
        </authorList>
    </citation>
    <scope>NUCLEOTIDE SEQUENCE [LARGE SCALE GENOMIC DNA]</scope>
    <source>
        <strain evidence="4 5">CENA369</strain>
    </source>
</reference>
<dbReference type="GO" id="GO:0003676">
    <property type="term" value="F:nucleic acid binding"/>
    <property type="evidence" value="ECO:0007669"/>
    <property type="project" value="InterPro"/>
</dbReference>
<dbReference type="InterPro" id="IPR003509">
    <property type="entry name" value="UPF0102_YraN-like"/>
</dbReference>
<feature type="compositionally biased region" description="Basic and acidic residues" evidence="3">
    <location>
        <begin position="57"/>
        <end position="71"/>
    </location>
</feature>
<comment type="caution">
    <text evidence="4">The sequence shown here is derived from an EMBL/GenBank/DDBJ whole genome shotgun (WGS) entry which is preliminary data.</text>
</comment>
<gene>
    <name evidence="4" type="ORF">I8752_14355</name>
</gene>
<dbReference type="Gene3D" id="3.40.1350.10">
    <property type="match status" value="1"/>
</dbReference>
<dbReference type="Pfam" id="PF02021">
    <property type="entry name" value="UPF0102"/>
    <property type="match status" value="2"/>
</dbReference>
<dbReference type="Proteomes" id="UP000662314">
    <property type="component" value="Unassembled WGS sequence"/>
</dbReference>
<evidence type="ECO:0000313" key="5">
    <source>
        <dbReference type="Proteomes" id="UP000662314"/>
    </source>
</evidence>
<name>A0A8J7LDS8_9NOST</name>